<evidence type="ECO:0000313" key="1">
    <source>
        <dbReference type="EMBL" id="SNS50874.1"/>
    </source>
</evidence>
<dbReference type="SUPFAM" id="SSF47240">
    <property type="entry name" value="Ferritin-like"/>
    <property type="match status" value="1"/>
</dbReference>
<dbReference type="OrthoDB" id="338241at2"/>
<reference evidence="1 2" key="1">
    <citation type="submission" date="2017-06" db="EMBL/GenBank/DDBJ databases">
        <authorList>
            <person name="Kim H.J."/>
            <person name="Triplett B.A."/>
        </authorList>
    </citation>
    <scope>NUCLEOTIDE SEQUENCE [LARGE SCALE GENOMIC DNA]</scope>
    <source>
        <strain evidence="1 2">DSM 19307</strain>
    </source>
</reference>
<keyword evidence="2" id="KW-1185">Reference proteome</keyword>
<dbReference type="RefSeq" id="WP_089355212.1">
    <property type="nucleotide sequence ID" value="NZ_FZPD01000001.1"/>
</dbReference>
<dbReference type="EMBL" id="FZPD01000001">
    <property type="protein sequence ID" value="SNS50874.1"/>
    <property type="molecule type" value="Genomic_DNA"/>
</dbReference>
<evidence type="ECO:0008006" key="3">
    <source>
        <dbReference type="Google" id="ProtNLM"/>
    </source>
</evidence>
<dbReference type="AlphaFoldDB" id="A0A239F441"/>
<dbReference type="InterPro" id="IPR009078">
    <property type="entry name" value="Ferritin-like_SF"/>
</dbReference>
<dbReference type="Proteomes" id="UP000198393">
    <property type="component" value="Unassembled WGS sequence"/>
</dbReference>
<gene>
    <name evidence="1" type="ORF">SAMN05421640_0446</name>
</gene>
<organism evidence="1 2">
    <name type="scientific">Ekhidna lutea</name>
    <dbReference type="NCBI Taxonomy" id="447679"/>
    <lineage>
        <taxon>Bacteria</taxon>
        <taxon>Pseudomonadati</taxon>
        <taxon>Bacteroidota</taxon>
        <taxon>Cytophagia</taxon>
        <taxon>Cytophagales</taxon>
        <taxon>Reichenbachiellaceae</taxon>
        <taxon>Ekhidna</taxon>
    </lineage>
</organism>
<accession>A0A239F441</accession>
<evidence type="ECO:0000313" key="2">
    <source>
        <dbReference type="Proteomes" id="UP000198393"/>
    </source>
</evidence>
<proteinExistence type="predicted"/>
<protein>
    <recommendedName>
        <fullName evidence="3">Rubrerythrin</fullName>
    </recommendedName>
</protein>
<name>A0A239F441_EKHLU</name>
<sequence>MELKALIKQIVSSPELHAKWLNSLSMMENTGARKISASEHDQLVDEIVLKHAAEEARHAYYLKSQIKKTGYEGCKTYLSHELLAPIQSFQYLHALDASISRYLKNEMGFEGNELKYAAYLLVTYAIEVRADDLYPVYEEVLRENDSKISVRMIVVEEQGHLEEMIQQMDEFFVEWKHHAEFVEKLENQLFEKWIEKVDEMVKPQPELI</sequence>